<dbReference type="GO" id="GO:0005654">
    <property type="term" value="C:nucleoplasm"/>
    <property type="evidence" value="ECO:0007669"/>
    <property type="project" value="TreeGrafter"/>
</dbReference>
<comment type="subcellular location">
    <subcellularLocation>
        <location evidence="1">Nucleus</location>
    </subcellularLocation>
</comment>
<dbReference type="AlphaFoldDB" id="A0A899FVR7"/>
<keyword evidence="5" id="KW-0539">Nucleus</keyword>
<dbReference type="Proteomes" id="UP000663699">
    <property type="component" value="Chromosome 8"/>
</dbReference>
<proteinExistence type="inferred from homology"/>
<name>A0A899FVR7_9ASCO</name>
<feature type="domain" description="HORMA" evidence="7">
    <location>
        <begin position="16"/>
        <end position="200"/>
    </location>
</feature>
<dbReference type="InterPro" id="IPR036570">
    <property type="entry name" value="HORMA_dom_sf"/>
</dbReference>
<dbReference type="GO" id="GO:0007094">
    <property type="term" value="P:mitotic spindle assembly checkpoint signaling"/>
    <property type="evidence" value="ECO:0007669"/>
    <property type="project" value="TreeGrafter"/>
</dbReference>
<dbReference type="GO" id="GO:0005737">
    <property type="term" value="C:cytoplasm"/>
    <property type="evidence" value="ECO:0007669"/>
    <property type="project" value="TreeGrafter"/>
</dbReference>
<dbReference type="InterPro" id="IPR003511">
    <property type="entry name" value="HORMA_dom"/>
</dbReference>
<keyword evidence="3" id="KW-0132">Cell division</keyword>
<sequence>MAEPNTAPTRSKLSLKGSSKIVSEFFEYSINSILYQRGVYPADDFKMVKKYGLNMLVTTDLEVKTYIRKIMTHLHKWIEEGKISKLVIAIVSKDTLEVLERWQFDVEIFKDDHLENKRKLLTKKNDNNVEKSEKEIHTEIQAIIRQITASVTFLPQLEGRYEWGDSDAREISNAEQVKLRSFSTDIHKVDLQVAYKLTDD</sequence>
<comment type="similarity">
    <text evidence="2">Belongs to the MAD2 family.</text>
</comment>
<dbReference type="GO" id="GO:0000776">
    <property type="term" value="C:kinetochore"/>
    <property type="evidence" value="ECO:0007669"/>
    <property type="project" value="TreeGrafter"/>
</dbReference>
<evidence type="ECO:0000256" key="6">
    <source>
        <dbReference type="ARBA" id="ARBA00023306"/>
    </source>
</evidence>
<dbReference type="PANTHER" id="PTHR11842:SF11">
    <property type="entry name" value="MITOTIC SPINDLE ASSEMBLY CHECKPOINT PROTEIN MAD2A"/>
    <property type="match status" value="1"/>
</dbReference>
<evidence type="ECO:0000256" key="1">
    <source>
        <dbReference type="ARBA" id="ARBA00004123"/>
    </source>
</evidence>
<dbReference type="EMBL" id="CP054539">
    <property type="protein sequence ID" value="QSL65881.1"/>
    <property type="molecule type" value="Genomic_DNA"/>
</dbReference>
<accession>A0A899FVR7</accession>
<dbReference type="OrthoDB" id="1806at2759"/>
<dbReference type="GO" id="GO:0051301">
    <property type="term" value="P:cell division"/>
    <property type="evidence" value="ECO:0007669"/>
    <property type="project" value="UniProtKB-KW"/>
</dbReference>
<dbReference type="SUPFAM" id="SSF56019">
    <property type="entry name" value="The spindle assembly checkpoint protein mad2"/>
    <property type="match status" value="1"/>
</dbReference>
<gene>
    <name evidence="8" type="ORF">MERGE_000161</name>
</gene>
<dbReference type="PROSITE" id="PS50815">
    <property type="entry name" value="HORMA"/>
    <property type="match status" value="1"/>
</dbReference>
<protein>
    <recommendedName>
        <fullName evidence="7">HORMA domain-containing protein</fullName>
    </recommendedName>
</protein>
<dbReference type="InterPro" id="IPR045091">
    <property type="entry name" value="Mad2-like"/>
</dbReference>
<evidence type="ECO:0000256" key="2">
    <source>
        <dbReference type="ARBA" id="ARBA00010348"/>
    </source>
</evidence>
<evidence type="ECO:0000256" key="4">
    <source>
        <dbReference type="ARBA" id="ARBA00022776"/>
    </source>
</evidence>
<evidence type="ECO:0000259" key="7">
    <source>
        <dbReference type="PROSITE" id="PS50815"/>
    </source>
</evidence>
<evidence type="ECO:0000256" key="3">
    <source>
        <dbReference type="ARBA" id="ARBA00022618"/>
    </source>
</evidence>
<evidence type="ECO:0000313" key="8">
    <source>
        <dbReference type="EMBL" id="QSL65881.1"/>
    </source>
</evidence>
<keyword evidence="6" id="KW-0131">Cell cycle</keyword>
<organism evidence="8 9">
    <name type="scientific">Pneumocystis wakefieldiae</name>
    <dbReference type="NCBI Taxonomy" id="38082"/>
    <lineage>
        <taxon>Eukaryota</taxon>
        <taxon>Fungi</taxon>
        <taxon>Dikarya</taxon>
        <taxon>Ascomycota</taxon>
        <taxon>Taphrinomycotina</taxon>
        <taxon>Pneumocystomycetes</taxon>
        <taxon>Pneumocystaceae</taxon>
        <taxon>Pneumocystis</taxon>
    </lineage>
</organism>
<keyword evidence="9" id="KW-1185">Reference proteome</keyword>
<dbReference type="Gene3D" id="3.30.900.10">
    <property type="entry name" value="HORMA domain"/>
    <property type="match status" value="1"/>
</dbReference>
<dbReference type="Pfam" id="PF02301">
    <property type="entry name" value="HORMA"/>
    <property type="match status" value="1"/>
</dbReference>
<reference evidence="8" key="1">
    <citation type="submission" date="2020-06" db="EMBL/GenBank/DDBJ databases">
        <title>Genomes of multiple members of Pneumocystis genus reveal paths to human pathogen Pneumocystis jirovecii.</title>
        <authorList>
            <person name="Cisse O.H."/>
            <person name="Ma L."/>
            <person name="Dekker J."/>
            <person name="Khil P."/>
            <person name="Jo J."/>
            <person name="Brenchley J."/>
            <person name="Blair R."/>
            <person name="Pahar B."/>
            <person name="Chabe M."/>
            <person name="Van Rompay K.A."/>
            <person name="Keesler R."/>
            <person name="Sukura A."/>
            <person name="Hirsch V."/>
            <person name="Kutty G."/>
            <person name="Liu Y."/>
            <person name="Peng L."/>
            <person name="Chen J."/>
            <person name="Song J."/>
            <person name="Weissenbacher-Lang C."/>
            <person name="Xu J."/>
            <person name="Upham N.S."/>
            <person name="Stajich J.E."/>
            <person name="Cuomo C.A."/>
            <person name="Cushion M.T."/>
            <person name="Kovacs J.A."/>
        </authorList>
    </citation>
    <scope>NUCLEOTIDE SEQUENCE</scope>
    <source>
        <strain evidence="8">2A</strain>
    </source>
</reference>
<evidence type="ECO:0000256" key="5">
    <source>
        <dbReference type="ARBA" id="ARBA00023242"/>
    </source>
</evidence>
<keyword evidence="4" id="KW-0498">Mitosis</keyword>
<evidence type="ECO:0000313" key="9">
    <source>
        <dbReference type="Proteomes" id="UP000663699"/>
    </source>
</evidence>
<dbReference type="PANTHER" id="PTHR11842">
    <property type="entry name" value="MITOTIC SPINDLE ASSEMBLY CHECKPOINT PROTEIN MAD2"/>
    <property type="match status" value="1"/>
</dbReference>